<dbReference type="AlphaFoldDB" id="A0AAE0YZJ5"/>
<evidence type="ECO:0000313" key="1">
    <source>
        <dbReference type="EMBL" id="KAK3760144.1"/>
    </source>
</evidence>
<dbReference type="EMBL" id="JAWDGP010005045">
    <property type="protein sequence ID" value="KAK3760144.1"/>
    <property type="molecule type" value="Genomic_DNA"/>
</dbReference>
<reference evidence="1" key="1">
    <citation type="journal article" date="2023" name="G3 (Bethesda)">
        <title>A reference genome for the long-term kleptoplast-retaining sea slug Elysia crispata morphotype clarki.</title>
        <authorList>
            <person name="Eastman K.E."/>
            <person name="Pendleton A.L."/>
            <person name="Shaikh M.A."/>
            <person name="Suttiyut T."/>
            <person name="Ogas R."/>
            <person name="Tomko P."/>
            <person name="Gavelis G."/>
            <person name="Widhalm J.R."/>
            <person name="Wisecaver J.H."/>
        </authorList>
    </citation>
    <scope>NUCLEOTIDE SEQUENCE</scope>
    <source>
        <strain evidence="1">ECLA1</strain>
    </source>
</reference>
<dbReference type="Proteomes" id="UP001283361">
    <property type="component" value="Unassembled WGS sequence"/>
</dbReference>
<protein>
    <submittedName>
        <fullName evidence="1">Uncharacterized protein</fullName>
    </submittedName>
</protein>
<evidence type="ECO:0000313" key="2">
    <source>
        <dbReference type="Proteomes" id="UP001283361"/>
    </source>
</evidence>
<keyword evidence="2" id="KW-1185">Reference proteome</keyword>
<comment type="caution">
    <text evidence="1">The sequence shown here is derived from an EMBL/GenBank/DDBJ whole genome shotgun (WGS) entry which is preliminary data.</text>
</comment>
<proteinExistence type="predicted"/>
<name>A0AAE0YZJ5_9GAST</name>
<accession>A0AAE0YZJ5</accession>
<sequence>MFVCVFVEIIQSETVEWAIRGTAGDGLDSHYAKVQGWRLASELTRATGCHFTLSYEMVLVAPDWIWSRKDSVPRSAVMVYETASE</sequence>
<gene>
    <name evidence="1" type="ORF">RRG08_041985</name>
</gene>
<organism evidence="1 2">
    <name type="scientific">Elysia crispata</name>
    <name type="common">lettuce slug</name>
    <dbReference type="NCBI Taxonomy" id="231223"/>
    <lineage>
        <taxon>Eukaryota</taxon>
        <taxon>Metazoa</taxon>
        <taxon>Spiralia</taxon>
        <taxon>Lophotrochozoa</taxon>
        <taxon>Mollusca</taxon>
        <taxon>Gastropoda</taxon>
        <taxon>Heterobranchia</taxon>
        <taxon>Euthyneura</taxon>
        <taxon>Panpulmonata</taxon>
        <taxon>Sacoglossa</taxon>
        <taxon>Placobranchoidea</taxon>
        <taxon>Plakobranchidae</taxon>
        <taxon>Elysia</taxon>
    </lineage>
</organism>